<reference evidence="1" key="1">
    <citation type="submission" date="2020-06" db="EMBL/GenBank/DDBJ databases">
        <title>Draft genome of Bugula neritina, a colonial animal packing powerful symbionts and potential medicines.</title>
        <authorList>
            <person name="Rayko M."/>
        </authorList>
    </citation>
    <scope>NUCLEOTIDE SEQUENCE [LARGE SCALE GENOMIC DNA]</scope>
    <source>
        <strain evidence="1">Kwan_BN1</strain>
    </source>
</reference>
<dbReference type="Proteomes" id="UP000593567">
    <property type="component" value="Unassembled WGS sequence"/>
</dbReference>
<dbReference type="InterPro" id="IPR050135">
    <property type="entry name" value="dGTPase-like"/>
</dbReference>
<dbReference type="GO" id="GO:0005634">
    <property type="term" value="C:nucleus"/>
    <property type="evidence" value="ECO:0007669"/>
    <property type="project" value="TreeGrafter"/>
</dbReference>
<dbReference type="GO" id="GO:0006203">
    <property type="term" value="P:dGTP catabolic process"/>
    <property type="evidence" value="ECO:0007669"/>
    <property type="project" value="TreeGrafter"/>
</dbReference>
<organism evidence="1 2">
    <name type="scientific">Bugula neritina</name>
    <name type="common">Brown bryozoan</name>
    <name type="synonym">Sertularia neritina</name>
    <dbReference type="NCBI Taxonomy" id="10212"/>
    <lineage>
        <taxon>Eukaryota</taxon>
        <taxon>Metazoa</taxon>
        <taxon>Spiralia</taxon>
        <taxon>Lophotrochozoa</taxon>
        <taxon>Bryozoa</taxon>
        <taxon>Gymnolaemata</taxon>
        <taxon>Cheilostomatida</taxon>
        <taxon>Flustrina</taxon>
        <taxon>Buguloidea</taxon>
        <taxon>Bugulidae</taxon>
        <taxon>Bugula</taxon>
    </lineage>
</organism>
<dbReference type="EMBL" id="VXIV02001120">
    <property type="protein sequence ID" value="KAF6034248.1"/>
    <property type="molecule type" value="Genomic_DNA"/>
</dbReference>
<dbReference type="SUPFAM" id="SSF109604">
    <property type="entry name" value="HD-domain/PDEase-like"/>
    <property type="match status" value="1"/>
</dbReference>
<proteinExistence type="predicted"/>
<dbReference type="OrthoDB" id="9991235at2759"/>
<dbReference type="PANTHER" id="PTHR11373:SF4">
    <property type="entry name" value="DEOXYNUCLEOSIDE TRIPHOSPHATE TRIPHOSPHOHYDROLASE SAMHD1"/>
    <property type="match status" value="1"/>
</dbReference>
<gene>
    <name evidence="1" type="ORF">EB796_007440</name>
</gene>
<name>A0A7J7K9G3_BUGNE</name>
<dbReference type="GO" id="GO:0008832">
    <property type="term" value="F:dGTPase activity"/>
    <property type="evidence" value="ECO:0007669"/>
    <property type="project" value="TreeGrafter"/>
</dbReference>
<evidence type="ECO:0000313" key="1">
    <source>
        <dbReference type="EMBL" id="KAF6034248.1"/>
    </source>
</evidence>
<dbReference type="AlphaFoldDB" id="A0A7J7K9G3"/>
<dbReference type="Gene3D" id="1.10.3210.10">
    <property type="entry name" value="Hypothetical protein af1432"/>
    <property type="match status" value="1"/>
</dbReference>
<evidence type="ECO:0000313" key="2">
    <source>
        <dbReference type="Proteomes" id="UP000593567"/>
    </source>
</evidence>
<accession>A0A7J7K9G3</accession>
<comment type="caution">
    <text evidence="1">The sequence shown here is derived from an EMBL/GenBank/DDBJ whole genome shotgun (WGS) entry which is preliminary data.</text>
</comment>
<protein>
    <submittedName>
        <fullName evidence="1">SAMHD1</fullName>
    </submittedName>
</protein>
<keyword evidence="2" id="KW-1185">Reference proteome</keyword>
<sequence length="128" mass="14943">MTLCPTMKVETMLTNGTICYETPTTLVSLKHSFDYERILHYARVITDEGRPHICVRDKMVDTIYQLYYTRYSLHKHAYQHSVTLGVALMVRMPYMMASDSLEICGKSIVECLANMKAYTNFMMEYSTW</sequence>
<dbReference type="PANTHER" id="PTHR11373">
    <property type="entry name" value="DEOXYNUCLEOSIDE TRIPHOSPHATE TRIPHOSPHOHYDROLASE"/>
    <property type="match status" value="1"/>
</dbReference>